<accession>A0A151MQ69</accession>
<dbReference type="AlphaFoldDB" id="A0A151MQ69"/>
<feature type="region of interest" description="Disordered" evidence="1">
    <location>
        <begin position="1"/>
        <end position="20"/>
    </location>
</feature>
<feature type="region of interest" description="Disordered" evidence="1">
    <location>
        <begin position="34"/>
        <end position="74"/>
    </location>
</feature>
<proteinExistence type="predicted"/>
<keyword evidence="3" id="KW-1185">Reference proteome</keyword>
<evidence type="ECO:0000313" key="3">
    <source>
        <dbReference type="Proteomes" id="UP000050525"/>
    </source>
</evidence>
<reference evidence="2 3" key="1">
    <citation type="journal article" date="2012" name="Genome Biol.">
        <title>Sequencing three crocodilian genomes to illuminate the evolution of archosaurs and amniotes.</title>
        <authorList>
            <person name="St John J.A."/>
            <person name="Braun E.L."/>
            <person name="Isberg S.R."/>
            <person name="Miles L.G."/>
            <person name="Chong A.Y."/>
            <person name="Gongora J."/>
            <person name="Dalzell P."/>
            <person name="Moran C."/>
            <person name="Bed'hom B."/>
            <person name="Abzhanov A."/>
            <person name="Burgess S.C."/>
            <person name="Cooksey A.M."/>
            <person name="Castoe T.A."/>
            <person name="Crawford N.G."/>
            <person name="Densmore L.D."/>
            <person name="Drew J.C."/>
            <person name="Edwards S.V."/>
            <person name="Faircloth B.C."/>
            <person name="Fujita M.K."/>
            <person name="Greenwold M.J."/>
            <person name="Hoffmann F.G."/>
            <person name="Howard J.M."/>
            <person name="Iguchi T."/>
            <person name="Janes D.E."/>
            <person name="Khan S.Y."/>
            <person name="Kohno S."/>
            <person name="de Koning A.J."/>
            <person name="Lance S.L."/>
            <person name="McCarthy F.M."/>
            <person name="McCormack J.E."/>
            <person name="Merchant M.E."/>
            <person name="Peterson D.G."/>
            <person name="Pollock D.D."/>
            <person name="Pourmand N."/>
            <person name="Raney B.J."/>
            <person name="Roessler K.A."/>
            <person name="Sanford J.R."/>
            <person name="Sawyer R.H."/>
            <person name="Schmidt C.J."/>
            <person name="Triplett E.W."/>
            <person name="Tuberville T.D."/>
            <person name="Venegas-Anaya M."/>
            <person name="Howard J.T."/>
            <person name="Jarvis E.D."/>
            <person name="Guillette L.J.Jr."/>
            <person name="Glenn T.C."/>
            <person name="Green R.E."/>
            <person name="Ray D.A."/>
        </authorList>
    </citation>
    <scope>NUCLEOTIDE SEQUENCE [LARGE SCALE GENOMIC DNA]</scope>
    <source>
        <strain evidence="2">KSC_2009_1</strain>
    </source>
</reference>
<evidence type="ECO:0000256" key="1">
    <source>
        <dbReference type="SAM" id="MobiDB-lite"/>
    </source>
</evidence>
<sequence>MSPPPRDVAARGPLPGSEDSAPYWLLARLAFQRSPDQGQAFPQEEEGSGHLEDPQGWTRNEQRTRAVRTTPLPS</sequence>
<gene>
    <name evidence="2" type="ORF">Y1Q_0019160</name>
</gene>
<dbReference type="Proteomes" id="UP000050525">
    <property type="component" value="Unassembled WGS sequence"/>
</dbReference>
<dbReference type="EMBL" id="AKHW03005461">
    <property type="protein sequence ID" value="KYO26685.1"/>
    <property type="molecule type" value="Genomic_DNA"/>
</dbReference>
<organism evidence="2 3">
    <name type="scientific">Alligator mississippiensis</name>
    <name type="common">American alligator</name>
    <dbReference type="NCBI Taxonomy" id="8496"/>
    <lineage>
        <taxon>Eukaryota</taxon>
        <taxon>Metazoa</taxon>
        <taxon>Chordata</taxon>
        <taxon>Craniata</taxon>
        <taxon>Vertebrata</taxon>
        <taxon>Euteleostomi</taxon>
        <taxon>Archelosauria</taxon>
        <taxon>Archosauria</taxon>
        <taxon>Crocodylia</taxon>
        <taxon>Alligatoridae</taxon>
        <taxon>Alligatorinae</taxon>
        <taxon>Alligator</taxon>
    </lineage>
</organism>
<name>A0A151MQ69_ALLMI</name>
<evidence type="ECO:0000313" key="2">
    <source>
        <dbReference type="EMBL" id="KYO26685.1"/>
    </source>
</evidence>
<protein>
    <submittedName>
        <fullName evidence="2">Uncharacterized protein</fullName>
    </submittedName>
</protein>
<comment type="caution">
    <text evidence="2">The sequence shown here is derived from an EMBL/GenBank/DDBJ whole genome shotgun (WGS) entry which is preliminary data.</text>
</comment>